<organism evidence="2 3">
    <name type="scientific">Pseudidiomarina taiwanensis</name>
    <dbReference type="NCBI Taxonomy" id="337250"/>
    <lineage>
        <taxon>Bacteria</taxon>
        <taxon>Pseudomonadati</taxon>
        <taxon>Pseudomonadota</taxon>
        <taxon>Gammaproteobacteria</taxon>
        <taxon>Alteromonadales</taxon>
        <taxon>Idiomarinaceae</taxon>
        <taxon>Pseudidiomarina</taxon>
    </lineage>
</organism>
<accession>A0A432ZMR5</accession>
<reference evidence="2 3" key="1">
    <citation type="journal article" date="2011" name="Front. Microbiol.">
        <title>Genomic signatures of strain selection and enhancement in Bacillus atrophaeus var. globigii, a historical biowarfare simulant.</title>
        <authorList>
            <person name="Gibbons H.S."/>
            <person name="Broomall S.M."/>
            <person name="McNew L.A."/>
            <person name="Daligault H."/>
            <person name="Chapman C."/>
            <person name="Bruce D."/>
            <person name="Karavis M."/>
            <person name="Krepps M."/>
            <person name="McGregor P.A."/>
            <person name="Hong C."/>
            <person name="Park K.H."/>
            <person name="Akmal A."/>
            <person name="Feldman A."/>
            <person name="Lin J.S."/>
            <person name="Chang W.E."/>
            <person name="Higgs B.W."/>
            <person name="Demirev P."/>
            <person name="Lindquist J."/>
            <person name="Liem A."/>
            <person name="Fochler E."/>
            <person name="Read T.D."/>
            <person name="Tapia R."/>
            <person name="Johnson S."/>
            <person name="Bishop-Lilly K.A."/>
            <person name="Detter C."/>
            <person name="Han C."/>
            <person name="Sozhamannan S."/>
            <person name="Rosenzweig C.N."/>
            <person name="Skowronski E.W."/>
        </authorList>
    </citation>
    <scope>NUCLEOTIDE SEQUENCE [LARGE SCALE GENOMIC DNA]</scope>
    <source>
        <strain evidence="2 3">PIT1</strain>
    </source>
</reference>
<keyword evidence="1" id="KW-0732">Signal</keyword>
<dbReference type="OrthoDB" id="65747at2"/>
<dbReference type="RefSeq" id="WP_126824631.1">
    <property type="nucleotide sequence ID" value="NZ_PIQG01000001.1"/>
</dbReference>
<dbReference type="EMBL" id="PIQG01000001">
    <property type="protein sequence ID" value="RUO79174.1"/>
    <property type="molecule type" value="Genomic_DNA"/>
</dbReference>
<proteinExistence type="predicted"/>
<feature type="signal peptide" evidence="1">
    <location>
        <begin position="1"/>
        <end position="35"/>
    </location>
</feature>
<keyword evidence="3" id="KW-1185">Reference proteome</keyword>
<feature type="chain" id="PRO_5019342426" evidence="1">
    <location>
        <begin position="36"/>
        <end position="272"/>
    </location>
</feature>
<protein>
    <submittedName>
        <fullName evidence="2">Uncharacterized protein</fullName>
    </submittedName>
</protein>
<dbReference type="AlphaFoldDB" id="A0A432ZMR5"/>
<dbReference type="Proteomes" id="UP000288279">
    <property type="component" value="Unassembled WGS sequence"/>
</dbReference>
<gene>
    <name evidence="2" type="ORF">CWI83_01285</name>
</gene>
<comment type="caution">
    <text evidence="2">The sequence shown here is derived from an EMBL/GenBank/DDBJ whole genome shotgun (WGS) entry which is preliminary data.</text>
</comment>
<evidence type="ECO:0000313" key="2">
    <source>
        <dbReference type="EMBL" id="RUO79174.1"/>
    </source>
</evidence>
<sequence>MQEQRKLWRAVGLALTTSAVAGSSIYLAPSSPATAATPALTPAMMLFQAGEGDEGGEGGQKVDLATNDAAYLAHLGLLRGHLWVGMQLYRDGHMEMAKTHMKHPKDELYAALLPSFKARQVDGFASQLEALTEAVTQEQPAAQVEAKYAQLETAITSVEQSSQKSVRSHLLALSSMLRSAAAEYKLGLDPNQPMLHEYQDAAGFTQIAIARLTQLQQAELNEAEQEAMTKALRYIEQLPELWPRLDQIESSQDSSLLYGVAARIELLAYSMS</sequence>
<evidence type="ECO:0000313" key="3">
    <source>
        <dbReference type="Proteomes" id="UP000288279"/>
    </source>
</evidence>
<name>A0A432ZMR5_9GAMM</name>
<evidence type="ECO:0000256" key="1">
    <source>
        <dbReference type="SAM" id="SignalP"/>
    </source>
</evidence>